<keyword evidence="1" id="KW-0831">Ubiquinone biosynthesis</keyword>
<dbReference type="EMBL" id="JACHWZ010000005">
    <property type="protein sequence ID" value="MBB3060441.1"/>
    <property type="molecule type" value="Genomic_DNA"/>
</dbReference>
<dbReference type="PANTHER" id="PTHR38693">
    <property type="entry name" value="UBIQUINONE BIOSYNTHESIS PROTEIN UBIJ"/>
    <property type="match status" value="1"/>
</dbReference>
<comment type="similarity">
    <text evidence="1">Belongs to the UbiJ family.</text>
</comment>
<protein>
    <recommendedName>
        <fullName evidence="1">Ubiquinone biosynthesis accessory factor UbiJ</fullName>
    </recommendedName>
</protein>
<dbReference type="AlphaFoldDB" id="A0A7W4WBC8"/>
<comment type="function">
    <text evidence="1">Required for ubiquinone (coenzyme Q) biosynthesis. Binds hydrophobic ubiquinone biosynthetic intermediates via its SCP2 domain and is essential for the stability of the Ubi complex. May constitute a docking platform where Ubi enzymes assemble and access their SCP2-bound polyprenyl substrates.</text>
</comment>
<dbReference type="GO" id="GO:0005737">
    <property type="term" value="C:cytoplasm"/>
    <property type="evidence" value="ECO:0007669"/>
    <property type="project" value="UniProtKB-SubCell"/>
</dbReference>
<dbReference type="Pfam" id="PF02036">
    <property type="entry name" value="SCP2"/>
    <property type="match status" value="1"/>
</dbReference>
<feature type="domain" description="SCP2" evidence="2">
    <location>
        <begin position="18"/>
        <end position="85"/>
    </location>
</feature>
<name>A0A7W4WBC8_9GAMM</name>
<comment type="subcellular location">
    <subcellularLocation>
        <location evidence="1">Cytoplasm</location>
    </subcellularLocation>
</comment>
<keyword evidence="1" id="KW-0963">Cytoplasm</keyword>
<dbReference type="Proteomes" id="UP000535937">
    <property type="component" value="Unassembled WGS sequence"/>
</dbReference>
<keyword evidence="4" id="KW-1185">Reference proteome</keyword>
<dbReference type="HAMAP" id="MF_02215">
    <property type="entry name" value="UbiJ"/>
    <property type="match status" value="1"/>
</dbReference>
<dbReference type="UniPathway" id="UPA00232"/>
<gene>
    <name evidence="1" type="primary">ubiJ</name>
    <name evidence="3" type="ORF">FHS09_001260</name>
</gene>
<comment type="caution">
    <text evidence="3">The sequence shown here is derived from an EMBL/GenBank/DDBJ whole genome shotgun (WGS) entry which is preliminary data.</text>
</comment>
<evidence type="ECO:0000313" key="3">
    <source>
        <dbReference type="EMBL" id="MBB3060441.1"/>
    </source>
</evidence>
<accession>A0A7W4WBC8</accession>
<comment type="pathway">
    <text evidence="1">Cofactor biosynthesis; ubiquinone biosynthesis.</text>
</comment>
<evidence type="ECO:0000256" key="1">
    <source>
        <dbReference type="HAMAP-Rule" id="MF_02215"/>
    </source>
</evidence>
<dbReference type="InterPro" id="IPR003033">
    <property type="entry name" value="SCP2_sterol-bd_dom"/>
</dbReference>
<keyword evidence="3" id="KW-0830">Ubiquinone</keyword>
<dbReference type="InterPro" id="IPR038989">
    <property type="entry name" value="UbiJ"/>
</dbReference>
<dbReference type="PANTHER" id="PTHR38693:SF1">
    <property type="entry name" value="UBIQUINONE BIOSYNTHESIS ACCESSORY FACTOR UBIJ"/>
    <property type="match status" value="1"/>
</dbReference>
<organism evidence="3 4">
    <name type="scientific">Microbulbifer rhizosphaerae</name>
    <dbReference type="NCBI Taxonomy" id="1562603"/>
    <lineage>
        <taxon>Bacteria</taxon>
        <taxon>Pseudomonadati</taxon>
        <taxon>Pseudomonadota</taxon>
        <taxon>Gammaproteobacteria</taxon>
        <taxon>Cellvibrionales</taxon>
        <taxon>Microbulbiferaceae</taxon>
        <taxon>Microbulbifer</taxon>
    </lineage>
</organism>
<dbReference type="GO" id="GO:0006744">
    <property type="term" value="P:ubiquinone biosynthetic process"/>
    <property type="evidence" value="ECO:0007669"/>
    <property type="project" value="UniProtKB-UniRule"/>
</dbReference>
<evidence type="ECO:0000259" key="2">
    <source>
        <dbReference type="Pfam" id="PF02036"/>
    </source>
</evidence>
<evidence type="ECO:0000313" key="4">
    <source>
        <dbReference type="Proteomes" id="UP000535937"/>
    </source>
</evidence>
<dbReference type="RefSeq" id="WP_246394623.1">
    <property type="nucleotide sequence ID" value="NZ_JACHWZ010000005.1"/>
</dbReference>
<reference evidence="3 4" key="1">
    <citation type="submission" date="2020-08" db="EMBL/GenBank/DDBJ databases">
        <title>Genomic Encyclopedia of Type Strains, Phase III (KMG-III): the genomes of soil and plant-associated and newly described type strains.</title>
        <authorList>
            <person name="Whitman W."/>
        </authorList>
    </citation>
    <scope>NUCLEOTIDE SEQUENCE [LARGE SCALE GENOMIC DNA]</scope>
    <source>
        <strain evidence="3 4">CECT 8799</strain>
    </source>
</reference>
<sequence>MDPTLRAGFEAALETAVNTALKYDPGTRVRLAELSGEVLALELSAPRLNLFLCIEDEWVAVRHQWEGQVTTELRGSATAFLRLLRDTGVTPASLGVTVIGSSTFLAELQEILHDLDIDWEEPLAQLIGDVPAHTLGEALRSAGHWLRGQLQVAPGAAAEAVSEEWRLTPPKAQFDAFAEDLSELAMATERLEARVQLLREKFAHRGAE</sequence>
<proteinExistence type="inferred from homology"/>